<evidence type="ECO:0000313" key="3">
    <source>
        <dbReference type="EMBL" id="QBK84525.1"/>
    </source>
</evidence>
<reference evidence="3" key="1">
    <citation type="journal article" date="2019" name="MBio">
        <title>Virus Genomes from Deep Sea Sediments Expand the Ocean Megavirome and Support Independent Origins of Viral Gigantism.</title>
        <authorList>
            <person name="Backstrom D."/>
            <person name="Yutin N."/>
            <person name="Jorgensen S.L."/>
            <person name="Dharamshi J."/>
            <person name="Homa F."/>
            <person name="Zaremba-Niedwiedzka K."/>
            <person name="Spang A."/>
            <person name="Wolf Y.I."/>
            <person name="Koonin E.V."/>
            <person name="Ettema T.J."/>
        </authorList>
    </citation>
    <scope>NUCLEOTIDE SEQUENCE</scope>
</reference>
<organism evidence="3">
    <name type="scientific">Pithovirus LCDPAC01</name>
    <dbReference type="NCBI Taxonomy" id="2506600"/>
    <lineage>
        <taxon>Viruses</taxon>
        <taxon>Pithoviruses</taxon>
    </lineage>
</organism>
<dbReference type="EMBL" id="MK500278">
    <property type="protein sequence ID" value="QBK84525.1"/>
    <property type="molecule type" value="Genomic_DNA"/>
</dbReference>
<dbReference type="InterPro" id="IPR005183">
    <property type="entry name" value="DUF305_CopM-like"/>
</dbReference>
<protein>
    <recommendedName>
        <fullName evidence="2">DUF305 domain-containing protein</fullName>
    </recommendedName>
</protein>
<dbReference type="InterPro" id="IPR012347">
    <property type="entry name" value="Ferritin-like"/>
</dbReference>
<keyword evidence="1" id="KW-0812">Transmembrane</keyword>
<keyword evidence="1" id="KW-0472">Membrane</keyword>
<dbReference type="Pfam" id="PF03713">
    <property type="entry name" value="DUF305"/>
    <property type="match status" value="1"/>
</dbReference>
<name>A0A481YM50_9VIRU</name>
<sequence>MMISKGRKVFLPFVLIVLGSTILVGYMARRQIGIGDSQYLKAMIQHHSSAILTSSEILNKSKSIFVRRLANEIIEAQEKEIKEMEDYLDTSQ</sequence>
<accession>A0A481YM50</accession>
<evidence type="ECO:0000256" key="1">
    <source>
        <dbReference type="SAM" id="Phobius"/>
    </source>
</evidence>
<feature type="domain" description="DUF305" evidence="2">
    <location>
        <begin position="36"/>
        <end position="88"/>
    </location>
</feature>
<keyword evidence="1" id="KW-1133">Transmembrane helix</keyword>
<feature type="transmembrane region" description="Helical" evidence="1">
    <location>
        <begin position="9"/>
        <end position="28"/>
    </location>
</feature>
<proteinExistence type="predicted"/>
<evidence type="ECO:0000259" key="2">
    <source>
        <dbReference type="Pfam" id="PF03713"/>
    </source>
</evidence>
<gene>
    <name evidence="3" type="ORF">LCDPAC01_00060</name>
</gene>
<dbReference type="Gene3D" id="1.20.1260.10">
    <property type="match status" value="1"/>
</dbReference>